<dbReference type="Gene3D" id="1.10.357.10">
    <property type="entry name" value="Tetracycline Repressor, domain 2"/>
    <property type="match status" value="1"/>
</dbReference>
<name>A0A418V041_9DEIO</name>
<dbReference type="Proteomes" id="UP000286287">
    <property type="component" value="Unassembled WGS sequence"/>
</dbReference>
<evidence type="ECO:0000256" key="1">
    <source>
        <dbReference type="ARBA" id="ARBA00023015"/>
    </source>
</evidence>
<dbReference type="InterPro" id="IPR001647">
    <property type="entry name" value="HTH_TetR"/>
</dbReference>
<keyword evidence="8" id="KW-1185">Reference proteome</keyword>
<evidence type="ECO:0000259" key="6">
    <source>
        <dbReference type="PROSITE" id="PS50977"/>
    </source>
</evidence>
<sequence length="211" mass="22629">MARPRTIQDSVLLTAAREVFVEQGFSATTASIAVRAGVSEGTLFKRFSTKEDLFAAALGLSDYGAWRDGLLASVGQDEVQRNLERAAMAMLAEAQERIQNLVAVFSRGIDPSHNPMMQKLSDPSLGDEQAFAAYLGGEMEAGRVRPVDVQVTAVLLVGALGTFIHRECLPHSRSASGSPPAPPPGPSFSQPLERGRFVRGVLDVLWPGLKP</sequence>
<gene>
    <name evidence="7" type="ORF">D3875_22495</name>
</gene>
<dbReference type="OrthoDB" id="9785164at2"/>
<dbReference type="InterPro" id="IPR023772">
    <property type="entry name" value="DNA-bd_HTH_TetR-type_CS"/>
</dbReference>
<feature type="DNA-binding region" description="H-T-H motif" evidence="4">
    <location>
        <begin position="28"/>
        <end position="47"/>
    </location>
</feature>
<keyword evidence="2 4" id="KW-0238">DNA-binding</keyword>
<dbReference type="Pfam" id="PF00440">
    <property type="entry name" value="TetR_N"/>
    <property type="match status" value="1"/>
</dbReference>
<comment type="caution">
    <text evidence="7">The sequence shown here is derived from an EMBL/GenBank/DDBJ whole genome shotgun (WGS) entry which is preliminary data.</text>
</comment>
<evidence type="ECO:0000256" key="4">
    <source>
        <dbReference type="PROSITE-ProRule" id="PRU00335"/>
    </source>
</evidence>
<organism evidence="7 8">
    <name type="scientific">Deinococcus cavernae</name>
    <dbReference type="NCBI Taxonomy" id="2320857"/>
    <lineage>
        <taxon>Bacteria</taxon>
        <taxon>Thermotogati</taxon>
        <taxon>Deinococcota</taxon>
        <taxon>Deinococci</taxon>
        <taxon>Deinococcales</taxon>
        <taxon>Deinococcaceae</taxon>
        <taxon>Deinococcus</taxon>
    </lineage>
</organism>
<dbReference type="InterPro" id="IPR050109">
    <property type="entry name" value="HTH-type_TetR-like_transc_reg"/>
</dbReference>
<dbReference type="GO" id="GO:0000976">
    <property type="term" value="F:transcription cis-regulatory region binding"/>
    <property type="evidence" value="ECO:0007669"/>
    <property type="project" value="TreeGrafter"/>
</dbReference>
<reference evidence="7 8" key="1">
    <citation type="submission" date="2018-09" db="EMBL/GenBank/DDBJ databases">
        <authorList>
            <person name="Zhu H."/>
        </authorList>
    </citation>
    <scope>NUCLEOTIDE SEQUENCE [LARGE SCALE GENOMIC DNA]</scope>
    <source>
        <strain evidence="7 8">K2S05-167</strain>
    </source>
</reference>
<protein>
    <submittedName>
        <fullName evidence="7">TetR/AcrR family transcriptional regulator</fullName>
    </submittedName>
</protein>
<dbReference type="InterPro" id="IPR009057">
    <property type="entry name" value="Homeodomain-like_sf"/>
</dbReference>
<evidence type="ECO:0000256" key="3">
    <source>
        <dbReference type="ARBA" id="ARBA00023163"/>
    </source>
</evidence>
<keyword evidence="1" id="KW-0805">Transcription regulation</keyword>
<evidence type="ECO:0000313" key="7">
    <source>
        <dbReference type="EMBL" id="RJF69093.1"/>
    </source>
</evidence>
<proteinExistence type="predicted"/>
<evidence type="ECO:0000256" key="5">
    <source>
        <dbReference type="SAM" id="MobiDB-lite"/>
    </source>
</evidence>
<dbReference type="Gene3D" id="1.10.10.60">
    <property type="entry name" value="Homeodomain-like"/>
    <property type="match status" value="1"/>
</dbReference>
<feature type="region of interest" description="Disordered" evidence="5">
    <location>
        <begin position="171"/>
        <end position="192"/>
    </location>
</feature>
<dbReference type="GO" id="GO:0003700">
    <property type="term" value="F:DNA-binding transcription factor activity"/>
    <property type="evidence" value="ECO:0007669"/>
    <property type="project" value="TreeGrafter"/>
</dbReference>
<dbReference type="PROSITE" id="PS50977">
    <property type="entry name" value="HTH_TETR_2"/>
    <property type="match status" value="1"/>
</dbReference>
<dbReference type="SUPFAM" id="SSF46689">
    <property type="entry name" value="Homeodomain-like"/>
    <property type="match status" value="1"/>
</dbReference>
<dbReference type="PANTHER" id="PTHR30055:SF238">
    <property type="entry name" value="MYCOFACTOCIN BIOSYNTHESIS TRANSCRIPTIONAL REGULATOR MFTR-RELATED"/>
    <property type="match status" value="1"/>
</dbReference>
<dbReference type="PANTHER" id="PTHR30055">
    <property type="entry name" value="HTH-TYPE TRANSCRIPTIONAL REGULATOR RUTR"/>
    <property type="match status" value="1"/>
</dbReference>
<evidence type="ECO:0000313" key="8">
    <source>
        <dbReference type="Proteomes" id="UP000286287"/>
    </source>
</evidence>
<dbReference type="PRINTS" id="PR00455">
    <property type="entry name" value="HTHTETR"/>
</dbReference>
<feature type="domain" description="HTH tetR-type" evidence="6">
    <location>
        <begin position="6"/>
        <end position="65"/>
    </location>
</feature>
<dbReference type="EMBL" id="QYUJ01000030">
    <property type="protein sequence ID" value="RJF69093.1"/>
    <property type="molecule type" value="Genomic_DNA"/>
</dbReference>
<keyword evidence="3" id="KW-0804">Transcription</keyword>
<dbReference type="PROSITE" id="PS01081">
    <property type="entry name" value="HTH_TETR_1"/>
    <property type="match status" value="1"/>
</dbReference>
<evidence type="ECO:0000256" key="2">
    <source>
        <dbReference type="ARBA" id="ARBA00023125"/>
    </source>
</evidence>
<dbReference type="AlphaFoldDB" id="A0A418V041"/>
<dbReference type="RefSeq" id="WP_119766951.1">
    <property type="nucleotide sequence ID" value="NZ_QYUJ01000030.1"/>
</dbReference>
<accession>A0A418V041</accession>